<comment type="caution">
    <text evidence="2">The sequence shown here is derived from an EMBL/GenBank/DDBJ whole genome shotgun (WGS) entry which is preliminary data.</text>
</comment>
<dbReference type="InterPro" id="IPR027417">
    <property type="entry name" value="P-loop_NTPase"/>
</dbReference>
<protein>
    <recommendedName>
        <fullName evidence="4">Sulfotransferase family protein</fullName>
    </recommendedName>
</protein>
<dbReference type="SUPFAM" id="SSF52540">
    <property type="entry name" value="P-loop containing nucleoside triphosphate hydrolases"/>
    <property type="match status" value="1"/>
</dbReference>
<keyword evidence="3" id="KW-1185">Reference proteome</keyword>
<reference evidence="2 3" key="1">
    <citation type="submission" date="2018-04" db="EMBL/GenBank/DDBJ databases">
        <title>Genomic Encyclopedia of Archaeal and Bacterial Type Strains, Phase II (KMG-II): from individual species to whole genera.</title>
        <authorList>
            <person name="Goeker M."/>
        </authorList>
    </citation>
    <scope>NUCLEOTIDE SEQUENCE [LARGE SCALE GENOMIC DNA]</scope>
    <source>
        <strain evidence="2 3">DSM 100977</strain>
    </source>
</reference>
<name>A0A2T6BKN9_9RHOB</name>
<accession>A0A2T6BKN9</accession>
<organism evidence="2 3">
    <name type="scientific">Litoreibacter ponti</name>
    <dbReference type="NCBI Taxonomy" id="1510457"/>
    <lineage>
        <taxon>Bacteria</taxon>
        <taxon>Pseudomonadati</taxon>
        <taxon>Pseudomonadota</taxon>
        <taxon>Alphaproteobacteria</taxon>
        <taxon>Rhodobacterales</taxon>
        <taxon>Roseobacteraceae</taxon>
        <taxon>Litoreibacter</taxon>
    </lineage>
</organism>
<gene>
    <name evidence="2" type="ORF">C8N43_1300</name>
</gene>
<dbReference type="AlphaFoldDB" id="A0A2T6BKN9"/>
<evidence type="ECO:0008006" key="4">
    <source>
        <dbReference type="Google" id="ProtNLM"/>
    </source>
</evidence>
<dbReference type="Proteomes" id="UP000243978">
    <property type="component" value="Unassembled WGS sequence"/>
</dbReference>
<dbReference type="EMBL" id="QBKS01000001">
    <property type="protein sequence ID" value="PTX56640.1"/>
    <property type="molecule type" value="Genomic_DNA"/>
</dbReference>
<feature type="compositionally biased region" description="Basic residues" evidence="1">
    <location>
        <begin position="300"/>
        <end position="314"/>
    </location>
</feature>
<sequence>MEICLHLGAHRTGTTSAQIMLKRQAGALWDKGLAYLGPERTRTGLMAGLLKNPNTMLPSDVKLGTRSCGRMRMEFARFAHEGCSQVLISEENVMGTMKQNIAFSKPYPQAAARLARFAPAFEGHDLRIGLCIRSYEAHWTSQLAFRIQMGAAVPDASELDRFTTQPRRWRTVIGDIRRAFPQAEIFVWTFEEWLGNQASPLNALMGREVIDAPLGFARRFNASMGRRDLHALALERGDRSGAARIDPTRGRYAPFDRNQTEKMQGDYRDDLTWLTTGADGHVTYISPTEGTFGGLDMTKGSHHDRQKRGVAHAR</sequence>
<proteinExistence type="predicted"/>
<evidence type="ECO:0000313" key="3">
    <source>
        <dbReference type="Proteomes" id="UP000243978"/>
    </source>
</evidence>
<evidence type="ECO:0000256" key="1">
    <source>
        <dbReference type="SAM" id="MobiDB-lite"/>
    </source>
</evidence>
<feature type="region of interest" description="Disordered" evidence="1">
    <location>
        <begin position="293"/>
        <end position="314"/>
    </location>
</feature>
<evidence type="ECO:0000313" key="2">
    <source>
        <dbReference type="EMBL" id="PTX56640.1"/>
    </source>
</evidence>